<dbReference type="AlphaFoldDB" id="A0A1B9GK14"/>
<dbReference type="PANTHER" id="PTHR45916">
    <property type="entry name" value="STRUCTURAL MAINTENANCE OF CHROMOSOMES PROTEIN 5"/>
    <property type="match status" value="1"/>
</dbReference>
<gene>
    <name evidence="7" type="ORF">I316_07104</name>
</gene>
<dbReference type="InterPro" id="IPR038729">
    <property type="entry name" value="Rad50/SbcC_AAA"/>
</dbReference>
<sequence length="1218" mass="137907">MRGESSRLRKRPPIVASSDEEDDPRASSLSPPKRRRGNVQAQPPPPPRRERQRRGQPVLEEEAEDDHSASNSTHLGDSDLDILNSSEEETNGNGRVGEEDEDNEDADLDDLVSDEGDMEGEEDGELNGGNVRYRPEYERGDDGYVAGSITRIKMTNFMTYDHVEFNPGPHLNMILGPNGTGKSSIAAAIAIGLGFPPKVMGRANELKAYVKQGADEATVEIELKGKRGKRNTVVQRKFNREDEKSQWRLNGEDDTACCSLHGVIQLIFVHDFICSFLPQDKVAEFAKMAPVAVLKETMRAAGDPRLTKWHESLCEKGVTAKQIQASLEGHTAARDRLQTQADSLAPDVAHVQERESREKEAEILTYLVRIAEHEELKKEFNEAKKDYEALQRKADKLKMRRRPLLELNEHWEKKDQKADAKLRSFEDKFTEGLQDTRRKLNHVEEVASKGRTVDDKLMQLRRIHERKEDEKRRIKDQIQTAQAVLNEPREDYDLRVREQAREKVSIIRINELAVKARQMQVQIEELADEYKDSQRMLDDLNNEVTALSARQTQMENIEIQKERLARDLDPSIGFLLDWLKKEEHTLEAKVHRPPMISVSVTNKQYADQVESCTSLVQRKTFVCTSPADHQRLLELNGKTYPASRRSDGTLVPEGKVGLYLAYTEVSDANVNPPRPCDVRTLQRYGCDGFAIDFIEADPAIIAYLSQNARMHTTAVTLNKLDQVDGDGLIKNGIRTWAAKDGGMRTVQSLYGRKDHVQSTTEVAPSKALNRSVDREAVTRIVEEIARKKKIKLDREAPHSQLKAKVDKLHGEREDIKREMQTIDRSITEMKSKVKRYQTASSDIDTLTRKLRKLESEPTQDEQRAHLKQEKLKLAKARLGPLDLWQKSCERVIAYASGIIASSFTGLQSKVNYHTVHHRLQEGTEETRRIVEAADTGKDNAKLRMNRKWDEITSNIRQAPRDVKDAVSERGKTGLLPSAGELRDSLETIKAQLQLAVNIPGNVVARYNQLVKQLDAAQKTVEDQESELNQVRKDLKKTLDQFDPALDQLVQAVSAKFSAAFARVRCQGEVRIRRVEGDFAAWGIEILVSYRDGDSLAILTGSHQSGGERSLATVTYLMSLSEMSRTPFSLVDEINQGMDQRAERAVHNQLVEVTCDADAGQYFLITPKLLTGLTYHPKMKVLIINNGTYLPDSRDQKQRYGDLNKCLKRFQRSRGIAAH</sequence>
<dbReference type="GO" id="GO:0005634">
    <property type="term" value="C:nucleus"/>
    <property type="evidence" value="ECO:0007669"/>
    <property type="project" value="TreeGrafter"/>
</dbReference>
<feature type="coiled-coil region" evidence="4">
    <location>
        <begin position="370"/>
        <end position="400"/>
    </location>
</feature>
<dbReference type="InterPro" id="IPR027417">
    <property type="entry name" value="P-loop_NTPase"/>
</dbReference>
<name>A0A1B9GK14_9TREE</name>
<dbReference type="Pfam" id="PF13476">
    <property type="entry name" value="AAA_23"/>
    <property type="match status" value="1"/>
</dbReference>
<feature type="region of interest" description="Disordered" evidence="5">
    <location>
        <begin position="1"/>
        <end position="135"/>
    </location>
</feature>
<dbReference type="Proteomes" id="UP000092666">
    <property type="component" value="Unassembled WGS sequence"/>
</dbReference>
<dbReference type="STRING" id="1296120.A0A1B9GK14"/>
<dbReference type="GO" id="GO:0003697">
    <property type="term" value="F:single-stranded DNA binding"/>
    <property type="evidence" value="ECO:0007669"/>
    <property type="project" value="TreeGrafter"/>
</dbReference>
<proteinExistence type="inferred from homology"/>
<feature type="domain" description="Rad50/SbcC-type AAA" evidence="6">
    <location>
        <begin position="151"/>
        <end position="388"/>
    </location>
</feature>
<dbReference type="EMBL" id="KV700136">
    <property type="protein sequence ID" value="OCF31318.1"/>
    <property type="molecule type" value="Genomic_DNA"/>
</dbReference>
<evidence type="ECO:0000256" key="5">
    <source>
        <dbReference type="SAM" id="MobiDB-lite"/>
    </source>
</evidence>
<evidence type="ECO:0000259" key="6">
    <source>
        <dbReference type="Pfam" id="PF13476"/>
    </source>
</evidence>
<dbReference type="OrthoDB" id="10254973at2759"/>
<evidence type="ECO:0000256" key="3">
    <source>
        <dbReference type="ARBA" id="ARBA00023054"/>
    </source>
</evidence>
<evidence type="ECO:0000256" key="2">
    <source>
        <dbReference type="ARBA" id="ARBA00018687"/>
    </source>
</evidence>
<accession>A0A1B9GK14</accession>
<reference evidence="8" key="2">
    <citation type="submission" date="2013-12" db="EMBL/GenBank/DDBJ databases">
        <title>Evolution of pathogenesis and genome organization in the Tremellales.</title>
        <authorList>
            <person name="Cuomo C."/>
            <person name="Litvintseva A."/>
            <person name="Heitman J."/>
            <person name="Chen Y."/>
            <person name="Sun S."/>
            <person name="Springer D."/>
            <person name="Dromer F."/>
            <person name="Young S."/>
            <person name="Zeng Q."/>
            <person name="Chapman S."/>
            <person name="Gujja S."/>
            <person name="Saif S."/>
            <person name="Birren B."/>
        </authorList>
    </citation>
    <scope>NUCLEOTIDE SEQUENCE [LARGE SCALE GENOMIC DNA]</scope>
    <source>
        <strain evidence="8">BCC8398</strain>
    </source>
</reference>
<dbReference type="PANTHER" id="PTHR45916:SF1">
    <property type="entry name" value="STRUCTURAL MAINTENANCE OF CHROMOSOMES PROTEIN 5"/>
    <property type="match status" value="1"/>
</dbReference>
<dbReference type="SUPFAM" id="SSF52540">
    <property type="entry name" value="P-loop containing nucleoside triphosphate hydrolases"/>
    <property type="match status" value="1"/>
</dbReference>
<feature type="coiled-coil region" evidence="4">
    <location>
        <begin position="509"/>
        <end position="567"/>
    </location>
</feature>
<feature type="coiled-coil region" evidence="4">
    <location>
        <begin position="1006"/>
        <end position="1040"/>
    </location>
</feature>
<feature type="coiled-coil region" evidence="4">
    <location>
        <begin position="798"/>
        <end position="856"/>
    </location>
</feature>
<protein>
    <recommendedName>
        <fullName evidence="2">Structural maintenance of chromosomes protein 5</fullName>
    </recommendedName>
</protein>
<dbReference type="GO" id="GO:0000724">
    <property type="term" value="P:double-strand break repair via homologous recombination"/>
    <property type="evidence" value="ECO:0007669"/>
    <property type="project" value="TreeGrafter"/>
</dbReference>
<reference evidence="7 8" key="1">
    <citation type="submission" date="2013-07" db="EMBL/GenBank/DDBJ databases">
        <title>The Genome Sequence of Cryptococcus heveanensis BCC8398.</title>
        <authorList>
            <consortium name="The Broad Institute Genome Sequencing Platform"/>
            <person name="Cuomo C."/>
            <person name="Litvintseva A."/>
            <person name="Chen Y."/>
            <person name="Heitman J."/>
            <person name="Sun S."/>
            <person name="Springer D."/>
            <person name="Dromer F."/>
            <person name="Young S.K."/>
            <person name="Zeng Q."/>
            <person name="Gargeya S."/>
            <person name="Fitzgerald M."/>
            <person name="Abouelleil A."/>
            <person name="Alvarado L."/>
            <person name="Berlin A.M."/>
            <person name="Chapman S.B."/>
            <person name="Dewar J."/>
            <person name="Goldberg J."/>
            <person name="Griggs A."/>
            <person name="Gujja S."/>
            <person name="Hansen M."/>
            <person name="Howarth C."/>
            <person name="Imamovic A."/>
            <person name="Larimer J."/>
            <person name="McCowan C."/>
            <person name="Murphy C."/>
            <person name="Pearson M."/>
            <person name="Priest M."/>
            <person name="Roberts A."/>
            <person name="Saif S."/>
            <person name="Shea T."/>
            <person name="Sykes S."/>
            <person name="Wortman J."/>
            <person name="Nusbaum C."/>
            <person name="Birren B."/>
        </authorList>
    </citation>
    <scope>NUCLEOTIDE SEQUENCE [LARGE SCALE GENOMIC DNA]</scope>
    <source>
        <strain evidence="7 8">BCC8398</strain>
    </source>
</reference>
<organism evidence="7 8">
    <name type="scientific">Kwoniella heveanensis BCC8398</name>
    <dbReference type="NCBI Taxonomy" id="1296120"/>
    <lineage>
        <taxon>Eukaryota</taxon>
        <taxon>Fungi</taxon>
        <taxon>Dikarya</taxon>
        <taxon>Basidiomycota</taxon>
        <taxon>Agaricomycotina</taxon>
        <taxon>Tremellomycetes</taxon>
        <taxon>Tremellales</taxon>
        <taxon>Cryptococcaceae</taxon>
        <taxon>Kwoniella</taxon>
    </lineage>
</organism>
<dbReference type="GO" id="GO:0016887">
    <property type="term" value="F:ATP hydrolysis activity"/>
    <property type="evidence" value="ECO:0007669"/>
    <property type="project" value="InterPro"/>
</dbReference>
<evidence type="ECO:0000313" key="8">
    <source>
        <dbReference type="Proteomes" id="UP000092666"/>
    </source>
</evidence>
<comment type="similarity">
    <text evidence="1">Belongs to the SMC family. SMC5 subfamily.</text>
</comment>
<evidence type="ECO:0000313" key="7">
    <source>
        <dbReference type="EMBL" id="OCF31318.1"/>
    </source>
</evidence>
<feature type="coiled-coil region" evidence="4">
    <location>
        <begin position="457"/>
        <end position="484"/>
    </location>
</feature>
<evidence type="ECO:0000256" key="4">
    <source>
        <dbReference type="SAM" id="Coils"/>
    </source>
</evidence>
<feature type="compositionally biased region" description="Acidic residues" evidence="5">
    <location>
        <begin position="98"/>
        <end position="125"/>
    </location>
</feature>
<evidence type="ECO:0000256" key="1">
    <source>
        <dbReference type="ARBA" id="ARBA00010171"/>
    </source>
</evidence>
<dbReference type="GO" id="GO:0030915">
    <property type="term" value="C:Smc5-Smc6 complex"/>
    <property type="evidence" value="ECO:0007669"/>
    <property type="project" value="TreeGrafter"/>
</dbReference>
<dbReference type="Gene3D" id="3.40.50.300">
    <property type="entry name" value="P-loop containing nucleotide triphosphate hydrolases"/>
    <property type="match status" value="2"/>
</dbReference>
<keyword evidence="8" id="KW-1185">Reference proteome</keyword>
<keyword evidence="3 4" id="KW-0175">Coiled coil</keyword>